<keyword evidence="1" id="KW-1133">Transmembrane helix</keyword>
<name>A0AAN5DAZ6_9BILA</name>
<evidence type="ECO:0000256" key="2">
    <source>
        <dbReference type="SAM" id="SignalP"/>
    </source>
</evidence>
<keyword evidence="4" id="KW-1185">Reference proteome</keyword>
<dbReference type="EMBL" id="BTRK01000006">
    <property type="protein sequence ID" value="GMR60213.1"/>
    <property type="molecule type" value="Genomic_DNA"/>
</dbReference>
<comment type="caution">
    <text evidence="3">The sequence shown here is derived from an EMBL/GenBank/DDBJ whole genome shotgun (WGS) entry which is preliminary data.</text>
</comment>
<dbReference type="Proteomes" id="UP001328107">
    <property type="component" value="Unassembled WGS sequence"/>
</dbReference>
<organism evidence="3 4">
    <name type="scientific">Pristionchus mayeri</name>
    <dbReference type="NCBI Taxonomy" id="1317129"/>
    <lineage>
        <taxon>Eukaryota</taxon>
        <taxon>Metazoa</taxon>
        <taxon>Ecdysozoa</taxon>
        <taxon>Nematoda</taxon>
        <taxon>Chromadorea</taxon>
        <taxon>Rhabditida</taxon>
        <taxon>Rhabditina</taxon>
        <taxon>Diplogasteromorpha</taxon>
        <taxon>Diplogasteroidea</taxon>
        <taxon>Neodiplogasteridae</taxon>
        <taxon>Pristionchus</taxon>
    </lineage>
</organism>
<proteinExistence type="predicted"/>
<evidence type="ECO:0000313" key="4">
    <source>
        <dbReference type="Proteomes" id="UP001328107"/>
    </source>
</evidence>
<feature type="transmembrane region" description="Helical" evidence="1">
    <location>
        <begin position="159"/>
        <end position="182"/>
    </location>
</feature>
<keyword evidence="1" id="KW-0812">Transmembrane</keyword>
<sequence>LIMKTLLLFLTLSFSAEGSTRQGRDRRQENFLGSGKKKDMATIKSEMISTALHVLTPDMNSSTLETFSIERVEYHLSTSKNTSKEAYDVACDPIDLLVEDSIYSCKERIRCARNFPDLDLEDVPSRYTRRKLTVLNWFCGKHEHCCELECCTYKRNTGLIYGLVVLAVVLLIGALLCLVRALENCRENRRMEQYVKHEHALYRPNEGGQVDIATSSNNASTA</sequence>
<feature type="non-terminal residue" evidence="3">
    <location>
        <position position="1"/>
    </location>
</feature>
<keyword evidence="2" id="KW-0732">Signal</keyword>
<gene>
    <name evidence="3" type="ORF">PMAYCL1PPCAC_30408</name>
</gene>
<dbReference type="AlphaFoldDB" id="A0AAN5DAZ6"/>
<evidence type="ECO:0000313" key="3">
    <source>
        <dbReference type="EMBL" id="GMR60213.1"/>
    </source>
</evidence>
<accession>A0AAN5DAZ6</accession>
<evidence type="ECO:0008006" key="5">
    <source>
        <dbReference type="Google" id="ProtNLM"/>
    </source>
</evidence>
<protein>
    <recommendedName>
        <fullName evidence="5">CX domain-containing protein</fullName>
    </recommendedName>
</protein>
<feature type="signal peptide" evidence="2">
    <location>
        <begin position="1"/>
        <end position="18"/>
    </location>
</feature>
<evidence type="ECO:0000256" key="1">
    <source>
        <dbReference type="SAM" id="Phobius"/>
    </source>
</evidence>
<feature type="chain" id="PRO_5042973676" description="CX domain-containing protein" evidence="2">
    <location>
        <begin position="19"/>
        <end position="222"/>
    </location>
</feature>
<reference evidence="4" key="1">
    <citation type="submission" date="2022-10" db="EMBL/GenBank/DDBJ databases">
        <title>Genome assembly of Pristionchus species.</title>
        <authorList>
            <person name="Yoshida K."/>
            <person name="Sommer R.J."/>
        </authorList>
    </citation>
    <scope>NUCLEOTIDE SEQUENCE [LARGE SCALE GENOMIC DNA]</scope>
    <source>
        <strain evidence="4">RS5460</strain>
    </source>
</reference>
<keyword evidence="1" id="KW-0472">Membrane</keyword>